<dbReference type="InterPro" id="IPR038763">
    <property type="entry name" value="DHH_sf"/>
</dbReference>
<dbReference type="NCBIfam" id="NF011446">
    <property type="entry name" value="PRK14869.2-2"/>
    <property type="match status" value="1"/>
</dbReference>
<dbReference type="Pfam" id="PF01368">
    <property type="entry name" value="DHH"/>
    <property type="match status" value="1"/>
</dbReference>
<comment type="caution">
    <text evidence="11">The sequence shown here is derived from an EMBL/GenBank/DDBJ whole genome shotgun (WGS) entry which is preliminary data.</text>
</comment>
<dbReference type="Gene3D" id="3.90.1640.10">
    <property type="entry name" value="inorganic pyrophosphatase (n-terminal core)"/>
    <property type="match status" value="2"/>
</dbReference>
<dbReference type="InterPro" id="IPR001667">
    <property type="entry name" value="DDH_dom"/>
</dbReference>
<evidence type="ECO:0000313" key="11">
    <source>
        <dbReference type="EMBL" id="RXK56553.1"/>
    </source>
</evidence>
<evidence type="ECO:0000256" key="4">
    <source>
        <dbReference type="ARBA" id="ARBA00022723"/>
    </source>
</evidence>
<evidence type="ECO:0000256" key="5">
    <source>
        <dbReference type="ARBA" id="ARBA00022801"/>
    </source>
</evidence>
<evidence type="ECO:0000256" key="8">
    <source>
        <dbReference type="ARBA" id="ARBA00047820"/>
    </source>
</evidence>
<comment type="catalytic activity">
    <reaction evidence="8">
        <text>diphosphate + H2O = 2 phosphate + H(+)</text>
        <dbReference type="Rhea" id="RHEA:24576"/>
        <dbReference type="ChEBI" id="CHEBI:15377"/>
        <dbReference type="ChEBI" id="CHEBI:15378"/>
        <dbReference type="ChEBI" id="CHEBI:33019"/>
        <dbReference type="ChEBI" id="CHEBI:43474"/>
        <dbReference type="EC" id="3.6.1.1"/>
    </reaction>
</comment>
<comment type="subunit">
    <text evidence="2">Homohexamer.</text>
</comment>
<name>A0A4Q1CBR4_9BACT</name>
<dbReference type="RefSeq" id="WP_129047921.1">
    <property type="nucleotide sequence ID" value="NZ_SDHX01000001.1"/>
</dbReference>
<dbReference type="Proteomes" id="UP000290218">
    <property type="component" value="Unassembled WGS sequence"/>
</dbReference>
<organism evidence="11 12">
    <name type="scientific">Oleiharenicola lentus</name>
    <dbReference type="NCBI Taxonomy" id="2508720"/>
    <lineage>
        <taxon>Bacteria</taxon>
        <taxon>Pseudomonadati</taxon>
        <taxon>Verrucomicrobiota</taxon>
        <taxon>Opitutia</taxon>
        <taxon>Opitutales</taxon>
        <taxon>Opitutaceae</taxon>
        <taxon>Oleiharenicola</taxon>
    </lineage>
</organism>
<dbReference type="OrthoDB" id="9766150at2"/>
<gene>
    <name evidence="11" type="ORF">ESB00_12005</name>
</gene>
<dbReference type="PANTHER" id="PTHR12112:SF22">
    <property type="entry name" value="MANGANESE-DEPENDENT INORGANIC PYROPHOSPHATASE-RELATED"/>
    <property type="match status" value="1"/>
</dbReference>
<evidence type="ECO:0000256" key="2">
    <source>
        <dbReference type="ARBA" id="ARBA00011643"/>
    </source>
</evidence>
<dbReference type="Pfam" id="PF00571">
    <property type="entry name" value="CBS"/>
    <property type="match status" value="2"/>
</dbReference>
<dbReference type="NCBIfam" id="NF011445">
    <property type="entry name" value="PRK14869.2-1"/>
    <property type="match status" value="1"/>
</dbReference>
<keyword evidence="4" id="KW-0479">Metal-binding</keyword>
<accession>A0A4Q1CBR4</accession>
<proteinExistence type="predicted"/>
<dbReference type="SUPFAM" id="SSF54631">
    <property type="entry name" value="CBS-domain pair"/>
    <property type="match status" value="1"/>
</dbReference>
<evidence type="ECO:0000313" key="12">
    <source>
        <dbReference type="Proteomes" id="UP000290218"/>
    </source>
</evidence>
<dbReference type="InterPro" id="IPR000644">
    <property type="entry name" value="CBS_dom"/>
</dbReference>
<dbReference type="InterPro" id="IPR004097">
    <property type="entry name" value="DHHA2"/>
</dbReference>
<keyword evidence="12" id="KW-1185">Reference proteome</keyword>
<evidence type="ECO:0000256" key="7">
    <source>
        <dbReference type="ARBA" id="ARBA00032535"/>
    </source>
</evidence>
<dbReference type="GO" id="GO:0005737">
    <property type="term" value="C:cytoplasm"/>
    <property type="evidence" value="ECO:0007669"/>
    <property type="project" value="InterPro"/>
</dbReference>
<dbReference type="Gene3D" id="3.10.580.10">
    <property type="entry name" value="CBS-domain"/>
    <property type="match status" value="1"/>
</dbReference>
<dbReference type="PROSITE" id="PS51371">
    <property type="entry name" value="CBS"/>
    <property type="match status" value="1"/>
</dbReference>
<sequence>MAPANPIYVIGHRNPDADSICSAIAYAAFKQARGEHGYLAARCGNSNARIDAILERFHTPLPHYLSDVYPRVRDMMSYEPLVVHEEATCAEALSLIDRHGITYVPVVSDQNKAVGSLTLAQLGHFFIPRLDEPRAMRQVRTSLARIARTLQGAVLHTAEENRIEDLYVRIGAMDVRTFWSISEREQISAAQSLIIVGDRRDIQHRSIELGVRALVITGSLPVDPEIVSLAKERGVGLISSPHDTATTAWFVRTASTVGKLADRRFNSLNAEARIADVRRKFSQFSPHAMMVTGEDNLLQGILTKSDLLKPVPTRLVLVDHNELTQAVPGADEVVITEILDHHRLGPVATSQPILFINEPVGSTCTIVADHFRRHGIAPSADLAGIMMSGLISDTLLLQSPTSTPKDADVLNWLQSHADIKAQELAHLIFSSGSVILANPADKVVRSDFKVYAEEGVRFAVSQVEELGFDNFWQHATQLSQALADLRATERLAFAALLVTDINTQNSLMLAKGDPEFIRRISYAHVQQDEIFDLPGVVSRKKQLIPYLTDVLKAMSHDDVSPGTRNRSGAPFTR</sequence>
<evidence type="ECO:0000256" key="9">
    <source>
        <dbReference type="PROSITE-ProRule" id="PRU00703"/>
    </source>
</evidence>
<keyword evidence="5 11" id="KW-0378">Hydrolase</keyword>
<evidence type="ECO:0000256" key="1">
    <source>
        <dbReference type="ARBA" id="ARBA00001936"/>
    </source>
</evidence>
<dbReference type="NCBIfam" id="NF011443">
    <property type="entry name" value="PRK14869.1-5"/>
    <property type="match status" value="1"/>
</dbReference>
<reference evidence="11 12" key="1">
    <citation type="submission" date="2019-01" db="EMBL/GenBank/DDBJ databases">
        <title>Lacunisphaera sp. strain TWA-58.</title>
        <authorList>
            <person name="Chen W.-M."/>
        </authorList>
    </citation>
    <scope>NUCLEOTIDE SEQUENCE [LARGE SCALE GENOMIC DNA]</scope>
    <source>
        <strain evidence="11 12">TWA-58</strain>
    </source>
</reference>
<dbReference type="AlphaFoldDB" id="A0A4Q1CBR4"/>
<dbReference type="Pfam" id="PF07085">
    <property type="entry name" value="DRTGG"/>
    <property type="match status" value="1"/>
</dbReference>
<dbReference type="InterPro" id="IPR028979">
    <property type="entry name" value="Ser_kin/Pase_Hpr-like_N_sf"/>
</dbReference>
<dbReference type="Gene3D" id="3.10.310.20">
    <property type="entry name" value="DHHA2 domain"/>
    <property type="match status" value="1"/>
</dbReference>
<dbReference type="SUPFAM" id="SSF75138">
    <property type="entry name" value="HprK N-terminal domain-like"/>
    <property type="match status" value="1"/>
</dbReference>
<dbReference type="InterPro" id="IPR010766">
    <property type="entry name" value="DRTGG"/>
</dbReference>
<dbReference type="SUPFAM" id="SSF64182">
    <property type="entry name" value="DHH phosphoesterases"/>
    <property type="match status" value="1"/>
</dbReference>
<comment type="cofactor">
    <cofactor evidence="1">
        <name>Mn(2+)</name>
        <dbReference type="ChEBI" id="CHEBI:29035"/>
    </cofactor>
</comment>
<dbReference type="PANTHER" id="PTHR12112">
    <property type="entry name" value="BNIP - RELATED"/>
    <property type="match status" value="1"/>
</dbReference>
<evidence type="ECO:0000256" key="3">
    <source>
        <dbReference type="ARBA" id="ARBA00012146"/>
    </source>
</evidence>
<dbReference type="SMART" id="SM00116">
    <property type="entry name" value="CBS"/>
    <property type="match status" value="2"/>
</dbReference>
<dbReference type="Gene3D" id="3.40.1390.20">
    <property type="entry name" value="HprK N-terminal domain-like"/>
    <property type="match status" value="1"/>
</dbReference>
<keyword evidence="9" id="KW-0129">CBS domain</keyword>
<dbReference type="SMART" id="SM01131">
    <property type="entry name" value="DHHA2"/>
    <property type="match status" value="1"/>
</dbReference>
<dbReference type="EC" id="3.6.1.1" evidence="3"/>
<dbReference type="GO" id="GO:0004427">
    <property type="term" value="F:inorganic diphosphate phosphatase activity"/>
    <property type="evidence" value="ECO:0007669"/>
    <property type="project" value="UniProtKB-EC"/>
</dbReference>
<dbReference type="InterPro" id="IPR038222">
    <property type="entry name" value="DHHA2_dom_sf"/>
</dbReference>
<evidence type="ECO:0000256" key="6">
    <source>
        <dbReference type="ARBA" id="ARBA00023211"/>
    </source>
</evidence>
<dbReference type="Pfam" id="PF02833">
    <property type="entry name" value="DHHA2"/>
    <property type="match status" value="1"/>
</dbReference>
<protein>
    <recommendedName>
        <fullName evidence="3">inorganic diphosphatase</fullName>
        <ecNumber evidence="3">3.6.1.1</ecNumber>
    </recommendedName>
    <alternativeName>
        <fullName evidence="7">Pyrophosphate phospho-hydrolase</fullName>
    </alternativeName>
</protein>
<keyword evidence="6" id="KW-0464">Manganese</keyword>
<dbReference type="EMBL" id="SDHX01000001">
    <property type="protein sequence ID" value="RXK56553.1"/>
    <property type="molecule type" value="Genomic_DNA"/>
</dbReference>
<feature type="domain" description="CBS" evidence="10">
    <location>
        <begin position="75"/>
        <end position="132"/>
    </location>
</feature>
<dbReference type="GO" id="GO:0046872">
    <property type="term" value="F:metal ion binding"/>
    <property type="evidence" value="ECO:0007669"/>
    <property type="project" value="UniProtKB-KW"/>
</dbReference>
<evidence type="ECO:0000259" key="10">
    <source>
        <dbReference type="PROSITE" id="PS51371"/>
    </source>
</evidence>
<dbReference type="InterPro" id="IPR046342">
    <property type="entry name" value="CBS_dom_sf"/>
</dbReference>